<dbReference type="InterPro" id="IPR006471">
    <property type="entry name" value="Formate_DH_gsu"/>
</dbReference>
<evidence type="ECO:0000256" key="12">
    <source>
        <dbReference type="ARBA" id="ARBA00023136"/>
    </source>
</evidence>
<keyword evidence="10 13" id="KW-1133">Transmembrane helix</keyword>
<evidence type="ECO:0000256" key="4">
    <source>
        <dbReference type="ARBA" id="ARBA00022448"/>
    </source>
</evidence>
<evidence type="ECO:0000256" key="13">
    <source>
        <dbReference type="SAM" id="Phobius"/>
    </source>
</evidence>
<dbReference type="GO" id="GO:0009326">
    <property type="term" value="C:formate dehydrogenase complex"/>
    <property type="evidence" value="ECO:0007669"/>
    <property type="project" value="InterPro"/>
</dbReference>
<dbReference type="RefSeq" id="WP_147799337.1">
    <property type="nucleotide sequence ID" value="NZ_VPFL01000006.1"/>
</dbReference>
<evidence type="ECO:0000313" key="16">
    <source>
        <dbReference type="EMBL" id="TXF12469.1"/>
    </source>
</evidence>
<reference evidence="16 17" key="1">
    <citation type="submission" date="2019-08" db="EMBL/GenBank/DDBJ databases">
        <title>Pelomicrobium methylotrophicum gen. nov., sp. nov. a moderately thermophilic, facultatively anaerobic, lithoautotrophic and methylotrophic bacterium isolated from a terrestrial mud volcano.</title>
        <authorList>
            <person name="Slobodkina G.B."/>
            <person name="Merkel A.Y."/>
            <person name="Slobodkin A.I."/>
        </authorList>
    </citation>
    <scope>NUCLEOTIDE SEQUENCE [LARGE SCALE GENOMIC DNA]</scope>
    <source>
        <strain evidence="16 17">SM250</strain>
    </source>
</reference>
<feature type="transmembrane region" description="Helical" evidence="13">
    <location>
        <begin position="141"/>
        <end position="164"/>
    </location>
</feature>
<evidence type="ECO:0000256" key="2">
    <source>
        <dbReference type="ARBA" id="ARBA00004651"/>
    </source>
</evidence>
<dbReference type="InterPro" id="IPR011577">
    <property type="entry name" value="Cyt_b561_bac/Ni-Hgenase"/>
</dbReference>
<feature type="transmembrane region" description="Helical" evidence="13">
    <location>
        <begin position="246"/>
        <end position="268"/>
    </location>
</feature>
<dbReference type="GO" id="GO:0036397">
    <property type="term" value="F:formate dehydrogenase (quinone) activity"/>
    <property type="evidence" value="ECO:0007669"/>
    <property type="project" value="TreeGrafter"/>
</dbReference>
<name>A0A5C7EYW7_9PROT</name>
<dbReference type="GO" id="GO:0005886">
    <property type="term" value="C:plasma membrane"/>
    <property type="evidence" value="ECO:0007669"/>
    <property type="project" value="UniProtKB-SubCell"/>
</dbReference>
<dbReference type="GO" id="GO:0046872">
    <property type="term" value="F:metal ion binding"/>
    <property type="evidence" value="ECO:0007669"/>
    <property type="project" value="UniProtKB-KW"/>
</dbReference>
<dbReference type="FunCoup" id="A0A5C7EYW7">
    <property type="interactions" value="203"/>
</dbReference>
<feature type="transmembrane region" description="Helical" evidence="13">
    <location>
        <begin position="280"/>
        <end position="302"/>
    </location>
</feature>
<evidence type="ECO:0000256" key="8">
    <source>
        <dbReference type="ARBA" id="ARBA00022723"/>
    </source>
</evidence>
<keyword evidence="6" id="KW-0349">Heme</keyword>
<comment type="similarity">
    <text evidence="3">Belongs to the formate dehydrogenase gamma subunit family.</text>
</comment>
<feature type="domain" description="Cytochrome b561 bacterial/Ni-hydrogenase" evidence="15">
    <location>
        <begin position="138"/>
        <end position="306"/>
    </location>
</feature>
<keyword evidence="4" id="KW-0813">Transport</keyword>
<evidence type="ECO:0000256" key="9">
    <source>
        <dbReference type="ARBA" id="ARBA00022982"/>
    </source>
</evidence>
<evidence type="ECO:0000313" key="17">
    <source>
        <dbReference type="Proteomes" id="UP000321201"/>
    </source>
</evidence>
<dbReference type="Proteomes" id="UP000321201">
    <property type="component" value="Unassembled WGS sequence"/>
</dbReference>
<keyword evidence="7 13" id="KW-0812">Transmembrane</keyword>
<keyword evidence="17" id="KW-1185">Reference proteome</keyword>
<keyword evidence="12 13" id="KW-0472">Membrane</keyword>
<evidence type="ECO:0000256" key="5">
    <source>
        <dbReference type="ARBA" id="ARBA00022475"/>
    </source>
</evidence>
<dbReference type="InParanoid" id="A0A5C7EYW7"/>
<proteinExistence type="inferred from homology"/>
<sequence length="358" mass="39378">MRNPLRGRFAAMAQAVAGAVLIAAAGAALAAPGQQPFVTIPQEEVAQQQQQRQETQPLNNAPVWREVRSGQGITQIRGVETGVLVQSQGETWREMRNGPVTFYGGILMVAVPVLILVFYLVRGPLKQHEPDTGRKILRFSAWDRVIHWSTAISWLILAITGLIILFGKYVLLPVFGYTVFAFLANLSKNLHNFVGPYFIVSALAMVVTYAGRNLPRAYDLQWLAKLGGFFSNKEVPSGFFNAGEKLWFWIGVFLLTIVVSVTGLILDFPNFGQGREAMQLANVIHAIGALLYMAFGLGHIYLGTIGVQGAYHSMRYDGMVDEAWAKAHHEYWYEEVKAQQKGSVQAAGAVGGGEPQRA</sequence>
<feature type="transmembrane region" description="Helical" evidence="13">
    <location>
        <begin position="193"/>
        <end position="211"/>
    </location>
</feature>
<keyword evidence="14" id="KW-0732">Signal</keyword>
<gene>
    <name evidence="16" type="ORF">FR698_06370</name>
</gene>
<evidence type="ECO:0000256" key="11">
    <source>
        <dbReference type="ARBA" id="ARBA00023004"/>
    </source>
</evidence>
<feature type="signal peptide" evidence="14">
    <location>
        <begin position="1"/>
        <end position="30"/>
    </location>
</feature>
<feature type="chain" id="PRO_5023007692" evidence="14">
    <location>
        <begin position="31"/>
        <end position="358"/>
    </location>
</feature>
<dbReference type="GO" id="GO:0009055">
    <property type="term" value="F:electron transfer activity"/>
    <property type="evidence" value="ECO:0007669"/>
    <property type="project" value="InterPro"/>
</dbReference>
<comment type="cofactor">
    <cofactor evidence="1">
        <name>heme</name>
        <dbReference type="ChEBI" id="CHEBI:30413"/>
    </cofactor>
</comment>
<dbReference type="PANTHER" id="PTHR30074:SF6">
    <property type="entry name" value="FORMATE DEHYDROGENASE GAMMA SUBUNIT"/>
    <property type="match status" value="1"/>
</dbReference>
<evidence type="ECO:0000256" key="10">
    <source>
        <dbReference type="ARBA" id="ARBA00022989"/>
    </source>
</evidence>
<feature type="transmembrane region" description="Helical" evidence="13">
    <location>
        <begin position="100"/>
        <end position="121"/>
    </location>
</feature>
<dbReference type="GO" id="GO:0008863">
    <property type="term" value="F:formate dehydrogenase (NAD+) activity"/>
    <property type="evidence" value="ECO:0007669"/>
    <property type="project" value="InterPro"/>
</dbReference>
<evidence type="ECO:0000256" key="1">
    <source>
        <dbReference type="ARBA" id="ARBA00001971"/>
    </source>
</evidence>
<dbReference type="PANTHER" id="PTHR30074">
    <property type="entry name" value="FORMATE DEHYDROGENASE, NITRATE-INDUCIBLE, CYTOCHROME B556 FDN SUBUNIT"/>
    <property type="match status" value="1"/>
</dbReference>
<keyword evidence="11" id="KW-0408">Iron</keyword>
<dbReference type="Pfam" id="PF01292">
    <property type="entry name" value="Ni_hydr_CYTB"/>
    <property type="match status" value="1"/>
</dbReference>
<keyword evidence="9" id="KW-0249">Electron transport</keyword>
<dbReference type="InterPro" id="IPR051817">
    <property type="entry name" value="FDH_cytochrome_b556_subunit"/>
</dbReference>
<dbReference type="AlphaFoldDB" id="A0A5C7EYW7"/>
<dbReference type="EMBL" id="VPFL01000006">
    <property type="protein sequence ID" value="TXF12469.1"/>
    <property type="molecule type" value="Genomic_DNA"/>
</dbReference>
<evidence type="ECO:0000256" key="3">
    <source>
        <dbReference type="ARBA" id="ARBA00010747"/>
    </source>
</evidence>
<dbReference type="NCBIfam" id="TIGR01583">
    <property type="entry name" value="formate-DH-gamm"/>
    <property type="match status" value="1"/>
</dbReference>
<evidence type="ECO:0000259" key="15">
    <source>
        <dbReference type="Pfam" id="PF01292"/>
    </source>
</evidence>
<evidence type="ECO:0000256" key="14">
    <source>
        <dbReference type="SAM" id="SignalP"/>
    </source>
</evidence>
<keyword evidence="5" id="KW-1003">Cell membrane</keyword>
<comment type="subcellular location">
    <subcellularLocation>
        <location evidence="2">Cell membrane</location>
        <topology evidence="2">Multi-pass membrane protein</topology>
    </subcellularLocation>
</comment>
<dbReference type="GO" id="GO:0015944">
    <property type="term" value="P:formate oxidation"/>
    <property type="evidence" value="ECO:0007669"/>
    <property type="project" value="TreeGrafter"/>
</dbReference>
<organism evidence="16 17">
    <name type="scientific">Pelomicrobium methylotrophicum</name>
    <dbReference type="NCBI Taxonomy" id="2602750"/>
    <lineage>
        <taxon>Bacteria</taxon>
        <taxon>Pseudomonadati</taxon>
        <taxon>Pseudomonadota</taxon>
        <taxon>Hydrogenophilia</taxon>
        <taxon>Hydrogenophilia incertae sedis</taxon>
        <taxon>Pelomicrobium</taxon>
    </lineage>
</organism>
<comment type="caution">
    <text evidence="16">The sequence shown here is derived from an EMBL/GenBank/DDBJ whole genome shotgun (WGS) entry which is preliminary data.</text>
</comment>
<dbReference type="OrthoDB" id="9790598at2"/>
<accession>A0A5C7EYW7</accession>
<evidence type="ECO:0000256" key="7">
    <source>
        <dbReference type="ARBA" id="ARBA00022692"/>
    </source>
</evidence>
<dbReference type="InterPro" id="IPR016174">
    <property type="entry name" value="Di-haem_cyt_TM"/>
</dbReference>
<dbReference type="GO" id="GO:0022904">
    <property type="term" value="P:respiratory electron transport chain"/>
    <property type="evidence" value="ECO:0007669"/>
    <property type="project" value="InterPro"/>
</dbReference>
<dbReference type="SUPFAM" id="SSF81342">
    <property type="entry name" value="Transmembrane di-heme cytochromes"/>
    <property type="match status" value="1"/>
</dbReference>
<evidence type="ECO:0000256" key="6">
    <source>
        <dbReference type="ARBA" id="ARBA00022617"/>
    </source>
</evidence>
<keyword evidence="8" id="KW-0479">Metal-binding</keyword>
<protein>
    <submittedName>
        <fullName evidence="16">Formate dehydrogenase subunit gamma</fullName>
    </submittedName>
</protein>
<dbReference type="GO" id="GO:0009061">
    <property type="term" value="P:anaerobic respiration"/>
    <property type="evidence" value="ECO:0007669"/>
    <property type="project" value="TreeGrafter"/>
</dbReference>
<dbReference type="Gene3D" id="1.20.950.20">
    <property type="entry name" value="Transmembrane di-heme cytochromes, Chain C"/>
    <property type="match status" value="1"/>
</dbReference>